<reference evidence="1 2" key="1">
    <citation type="submission" date="2017-01" db="EMBL/GenBank/DDBJ databases">
        <authorList>
            <person name="Mah S.A."/>
            <person name="Swanson W.J."/>
            <person name="Moy G.W."/>
            <person name="Vacquier V.D."/>
        </authorList>
    </citation>
    <scope>NUCLEOTIDE SEQUENCE [LARGE SCALE GENOMIC DNA]</scope>
    <source>
        <strain evidence="1 2">GSMNP</strain>
    </source>
</reference>
<dbReference type="AlphaFoldDB" id="A0A1R1XY43"/>
<protein>
    <submittedName>
        <fullName evidence="1">Uncharacterized protein</fullName>
    </submittedName>
</protein>
<proteinExistence type="predicted"/>
<accession>A0A1R1XY43</accession>
<dbReference type="OrthoDB" id="5658040at2759"/>
<dbReference type="Proteomes" id="UP000187283">
    <property type="component" value="Unassembled WGS sequence"/>
</dbReference>
<gene>
    <name evidence="1" type="ORF">AYI70_g4668</name>
</gene>
<keyword evidence="2" id="KW-1185">Reference proteome</keyword>
<evidence type="ECO:0000313" key="1">
    <source>
        <dbReference type="EMBL" id="OMJ19538.1"/>
    </source>
</evidence>
<dbReference type="EMBL" id="LSSN01001457">
    <property type="protein sequence ID" value="OMJ19538.1"/>
    <property type="molecule type" value="Genomic_DNA"/>
</dbReference>
<evidence type="ECO:0000313" key="2">
    <source>
        <dbReference type="Proteomes" id="UP000187283"/>
    </source>
</evidence>
<sequence length="298" mass="30743">MKVSLSSAVYTALFLGSNAFEISGLGFPGQQENVINANVAPAPAPAPAAAPAPAPAAAAAPAPAPAQVIKPKTGLQRLFGIFKRKKGNAVQAKNAPVVAKTRVIAAGLDRNKFKACVVTNCKSNFFRVRCIARCANAKVPTRIQVFRTRRCFRRCKRTAVRGKKVVECVLECIDRIINKTKAAVVTVSAAAAPAAAVAAPTKVAAAAATAPAKPAAVISTQPLRPILMAAQKKPVVLMGVAKKATITTILTPMISSGGATTTPTLASSKSAAASDMPTLLKLYPAVFVGIITILTQLV</sequence>
<comment type="caution">
    <text evidence="1">The sequence shown here is derived from an EMBL/GenBank/DDBJ whole genome shotgun (WGS) entry which is preliminary data.</text>
</comment>
<organism evidence="1 2">
    <name type="scientific">Smittium culicis</name>
    <dbReference type="NCBI Taxonomy" id="133412"/>
    <lineage>
        <taxon>Eukaryota</taxon>
        <taxon>Fungi</taxon>
        <taxon>Fungi incertae sedis</taxon>
        <taxon>Zoopagomycota</taxon>
        <taxon>Kickxellomycotina</taxon>
        <taxon>Harpellomycetes</taxon>
        <taxon>Harpellales</taxon>
        <taxon>Legeriomycetaceae</taxon>
        <taxon>Smittium</taxon>
    </lineage>
</organism>
<name>A0A1R1XY43_9FUNG</name>